<dbReference type="Gene3D" id="2.60.40.10">
    <property type="entry name" value="Immunoglobulins"/>
    <property type="match status" value="1"/>
</dbReference>
<feature type="chain" id="PRO_5003247804" evidence="1">
    <location>
        <begin position="21"/>
        <end position="864"/>
    </location>
</feature>
<dbReference type="PROSITE" id="PS50853">
    <property type="entry name" value="FN3"/>
    <property type="match status" value="1"/>
</dbReference>
<dbReference type="OrthoDB" id="719733at2"/>
<dbReference type="EMBL" id="AEWX01000023">
    <property type="protein sequence ID" value="EGC19893.1"/>
    <property type="molecule type" value="Genomic_DNA"/>
</dbReference>
<organism evidence="3 4">
    <name type="scientific">Prevotella multiformis DSM 16608</name>
    <dbReference type="NCBI Taxonomy" id="888743"/>
    <lineage>
        <taxon>Bacteria</taxon>
        <taxon>Pseudomonadati</taxon>
        <taxon>Bacteroidota</taxon>
        <taxon>Bacteroidia</taxon>
        <taxon>Bacteroidales</taxon>
        <taxon>Prevotellaceae</taxon>
        <taxon>Prevotella</taxon>
    </lineage>
</organism>
<dbReference type="InterPro" id="IPR003961">
    <property type="entry name" value="FN3_dom"/>
</dbReference>
<feature type="domain" description="Fibronectin type-III" evidence="2">
    <location>
        <begin position="488"/>
        <end position="580"/>
    </location>
</feature>
<dbReference type="CDD" id="cd00063">
    <property type="entry name" value="FN3"/>
    <property type="match status" value="1"/>
</dbReference>
<dbReference type="Pfam" id="PF00041">
    <property type="entry name" value="fn3"/>
    <property type="match status" value="1"/>
</dbReference>
<reference evidence="3 4" key="1">
    <citation type="submission" date="2011-01" db="EMBL/GenBank/DDBJ databases">
        <authorList>
            <person name="Muzny D."/>
            <person name="Qin X."/>
            <person name="Deng J."/>
            <person name="Jiang H."/>
            <person name="Liu Y."/>
            <person name="Qu J."/>
            <person name="Song X.-Z."/>
            <person name="Zhang L."/>
            <person name="Thornton R."/>
            <person name="Coyle M."/>
            <person name="Francisco L."/>
            <person name="Jackson L."/>
            <person name="Javaid M."/>
            <person name="Korchina V."/>
            <person name="Kovar C."/>
            <person name="Mata R."/>
            <person name="Mathew T."/>
            <person name="Ngo R."/>
            <person name="Nguyen L."/>
            <person name="Nguyen N."/>
            <person name="Okwuonu G."/>
            <person name="Ongeri F."/>
            <person name="Pham C."/>
            <person name="Simmons D."/>
            <person name="Wilczek-Boney K."/>
            <person name="Hale W."/>
            <person name="Jakkamsetti A."/>
            <person name="Pham P."/>
            <person name="Ruth R."/>
            <person name="San Lucas F."/>
            <person name="Warren J."/>
            <person name="Zhang J."/>
            <person name="Zhao Z."/>
            <person name="Zhou C."/>
            <person name="Zhu D."/>
            <person name="Lee S."/>
            <person name="Bess C."/>
            <person name="Blankenburg K."/>
            <person name="Forbes L."/>
            <person name="Fu Q."/>
            <person name="Gubbala S."/>
            <person name="Hirani K."/>
            <person name="Jayaseelan J.C."/>
            <person name="Lara F."/>
            <person name="Munidasa M."/>
            <person name="Palculict T."/>
            <person name="Patil S."/>
            <person name="Pu L.-L."/>
            <person name="Saada N."/>
            <person name="Tang L."/>
            <person name="Weissenberger G."/>
            <person name="Zhu Y."/>
            <person name="Hemphill L."/>
            <person name="Shang Y."/>
            <person name="Youmans B."/>
            <person name="Ayvaz T."/>
            <person name="Ross M."/>
            <person name="Santibanez J."/>
            <person name="Aqrawi P."/>
            <person name="Gross S."/>
            <person name="Joshi V."/>
            <person name="Fowler G."/>
            <person name="Nazareth L."/>
            <person name="Reid J."/>
            <person name="Worley K."/>
            <person name="Petrosino J."/>
            <person name="Highlander S."/>
            <person name="Gibbs R."/>
        </authorList>
    </citation>
    <scope>NUCLEOTIDE SEQUENCE [LARGE SCALE GENOMIC DNA]</scope>
    <source>
        <strain evidence="3 4">DSM 16608</strain>
    </source>
</reference>
<proteinExistence type="predicted"/>
<accession>F0F7H4</accession>
<sequence length="864" mass="95993">MKKKVLCTALAVLSFPSIYAQTGKSTWGKTNYEDAPWVKNVSRPNEITEGLQNRHLSLWSSHGRYYDARKGGWRWQRPILFGTAEDLYTQTIVLPYLIPMLEHAGAVVYTPRERDWQKNEVIVDNDSRSGCYKEESLKKKWADTSLPGFAQHYGSYNDGENPFTAGTARKVKTRKRNSKISSAVYQPTIPESGRYAVYVSYQTQKKSVDDAEYIVFHKGQETHFRVNQRMGGGTWVYLGTFDFDKGNSINNAVVLTNHSSHRGIVTTDAVRFGGGMGNIVRGGSVSGLPRFLEGARYAVQWAGAPWSVVSKSNGSNDYNDDINSRSLMTNWLAGGSCYLPDKKDGKKVPIELALAIHSDAGVKTDGSFIGTLGICTTQQGNSTLSDGLSRKASRVFAEQLVANAKKDIDRAFSVNWTTRSVWDRNYSETRIPEVPSAIIETLSHQNFPDIRLGQDPNFKFVLARSIYKTILKYEASMHGKRYTVQPLAPYNFKMDYISPRKIRLQWKATPDTGEPTAMPISYNVYAAVGGEGFDNGVNVRNPYYETELQPGLVYHFKVTACNSGGESFPTETLSALRHDGASKTILIVNAFHRLSSPSVINTDTEQGFDLEADPGLSYGPVAGWAGRQANFNKSQMGKEGPDALGFGGEELVGKVIAGNDCNYVKEHAEALRHAGKYNIISCDSKAVEYGEVDLSRYVLVDLLLGNEKDDGHSLYYYKTFSPALRQQITKYLNGHGKLLVSGSYLASDMQGSDEQAWLKNNLRILFDGSNADNYNPTVSGMGMSFDVYRTINEQHYGAYTPDNILPADGAFSVLTYADGHTSAIAYKGTDNCVFALSFPFECIKDAPTRNRMMRGIIHYMMNEQ</sequence>
<feature type="signal peptide" evidence="1">
    <location>
        <begin position="1"/>
        <end position="20"/>
    </location>
</feature>
<name>F0F7H4_9BACT</name>
<dbReference type="InterPro" id="IPR033803">
    <property type="entry name" value="CBD-like_Golvesin-Xly"/>
</dbReference>
<dbReference type="RefSeq" id="WP_007366295.1">
    <property type="nucleotide sequence ID" value="NZ_GL872282.1"/>
</dbReference>
<dbReference type="Pfam" id="PF25275">
    <property type="entry name" value="Golvesin_C"/>
    <property type="match status" value="1"/>
</dbReference>
<dbReference type="HOGENOM" id="CLU_014520_0_0_10"/>
<dbReference type="Gene3D" id="3.40.630.40">
    <property type="entry name" value="Zn-dependent exopeptidases"/>
    <property type="match status" value="1"/>
</dbReference>
<dbReference type="eggNOG" id="COG0860">
    <property type="taxonomic scope" value="Bacteria"/>
</dbReference>
<evidence type="ECO:0000313" key="3">
    <source>
        <dbReference type="EMBL" id="EGC19893.1"/>
    </source>
</evidence>
<dbReference type="InterPro" id="IPR013783">
    <property type="entry name" value="Ig-like_fold"/>
</dbReference>
<evidence type="ECO:0000259" key="2">
    <source>
        <dbReference type="PROSITE" id="PS50853"/>
    </source>
</evidence>
<dbReference type="SMART" id="SM00060">
    <property type="entry name" value="FN3"/>
    <property type="match status" value="1"/>
</dbReference>
<protein>
    <submittedName>
        <fullName evidence="3">Fibronectin type III domain protein</fullName>
    </submittedName>
</protein>
<dbReference type="STRING" id="888743.HMPREF9141_1541"/>
<evidence type="ECO:0000256" key="1">
    <source>
        <dbReference type="SAM" id="SignalP"/>
    </source>
</evidence>
<dbReference type="SUPFAM" id="SSF49265">
    <property type="entry name" value="Fibronectin type III"/>
    <property type="match status" value="1"/>
</dbReference>
<dbReference type="AlphaFoldDB" id="F0F7H4"/>
<comment type="caution">
    <text evidence="3">The sequence shown here is derived from an EMBL/GenBank/DDBJ whole genome shotgun (WGS) entry which is preliminary data.</text>
</comment>
<gene>
    <name evidence="3" type="ORF">HMPREF9141_1541</name>
</gene>
<keyword evidence="1" id="KW-0732">Signal</keyword>
<dbReference type="InterPro" id="IPR036116">
    <property type="entry name" value="FN3_sf"/>
</dbReference>
<keyword evidence="4" id="KW-1185">Reference proteome</keyword>
<dbReference type="Proteomes" id="UP000005697">
    <property type="component" value="Unassembled WGS sequence"/>
</dbReference>
<evidence type="ECO:0000313" key="4">
    <source>
        <dbReference type="Proteomes" id="UP000005697"/>
    </source>
</evidence>